<dbReference type="PANTHER" id="PTHR23082:SF0">
    <property type="entry name" value="GENERAL TRANSCRIPTION FACTOR 3C POLYPEPTIDE 3"/>
    <property type="match status" value="1"/>
</dbReference>
<sequence>MSAGSESETEDLVGRALKLSHLVIDNDSDAEEEDFDADEFESPDENALMSSSEEEELDQYEAAQNNNNRQKRNMRTTNNDDDDDEEEEEEEEEDHNIMEDDFVKGLSKKLEMTIPREDEENYSDAVDSDSNYEDSDETADSDLDIDSDSYRDTLKEAAGIGKKKKGGARRKRGGYQKVMKNLNPEVRVKLSEANEAFVEDKIDVAEKLYMEVLALDAANYAALKTLGEIAKMRGKLSHCCVYWIIAAQIHPWDGEFWAMVGEISASLGHYRQAFYCYTKAVKHDTKDHKYLWERTRLYEEQNQISKALLGYQKILSFDPCNQQLVIEIAKLYSELNRVSEAIEMYIGILNMNIGYYALDDYNREPSMKNFPDFEWSELNILAELYYKSGQYQNGLITIKQTARWLQNRNDETFWDKLQNDSEFDARRFENPEFRKISADKQQRPYELPIDIKIKLGLFRLRCNNPKEASIHFEALLSENDIEEFQDLYTQVATSLEEAGQFGEALKYFIPLSLKEDLGSLEIMCSIGKCFQEVGEYSQAAEIYKDVLLADPLNISIKLALAETFYHLGFLDESLKLSKEVKLLSKKQRNIAPNTISITTSTTTSTTESSELDLTPIPETDEDNTALFANFQRKPTRKRVKKPQLSEGEKEDMKRKIISDTMVKYKRLKSFEDSVNKGDHVGISMWLQIASDLIEIFCGVKALFIREKHRHDAEVLYIHKKNLKMDIGRRLERLTELHELANSSYNQIDPSFTLTDDEYRGLTFDQWFDIFMKYSLLEAKHGDKQDAVQSIEIARNVSAFRENYRRDNTLRFVKLSVDAIIEDYESIMASLRDLLNTHRFSRDSFKLFSLSLPSGRKASEIFISLNHQKYFLRQVKAWDGMRFGRDIDGMSLVERENINFDISSTNPYLVTVYAQVLLSGRSYLSSLFYLSKAYNEFKRDPMICLLLGVACAHRAMQRSSGNRHMFILQAMTYFNEYRDLRRTKGKHEAQEADFNLGRFFHQINLNSIAVQYYEKVLTDYDDMDEVYDLKRESAYNLYLLYNVNGNSLLAHQIMEKYLTI</sequence>
<dbReference type="InterPro" id="IPR019734">
    <property type="entry name" value="TPR_rpt"/>
</dbReference>
<dbReference type="EMBL" id="BTFZ01000011">
    <property type="protein sequence ID" value="GMM36660.1"/>
    <property type="molecule type" value="Genomic_DNA"/>
</dbReference>
<dbReference type="SMART" id="SM00028">
    <property type="entry name" value="TPR"/>
    <property type="match status" value="4"/>
</dbReference>
<dbReference type="RefSeq" id="XP_064853656.1">
    <property type="nucleotide sequence ID" value="XM_064997584.1"/>
</dbReference>
<keyword evidence="4" id="KW-1185">Reference proteome</keyword>
<dbReference type="InterPro" id="IPR039340">
    <property type="entry name" value="Tfc4/TFIIIC-102/Sfc4"/>
</dbReference>
<feature type="compositionally biased region" description="Basic and acidic residues" evidence="2">
    <location>
        <begin position="95"/>
        <end position="116"/>
    </location>
</feature>
<dbReference type="GO" id="GO:0000127">
    <property type="term" value="C:transcription factor TFIIIC complex"/>
    <property type="evidence" value="ECO:0007669"/>
    <property type="project" value="TreeGrafter"/>
</dbReference>
<dbReference type="AlphaFoldDB" id="A0AAV5QQ55"/>
<comment type="caution">
    <text evidence="3">The sequence shown here is derived from an EMBL/GenBank/DDBJ whole genome shotgun (WGS) entry which is preliminary data.</text>
</comment>
<dbReference type="InterPro" id="IPR011990">
    <property type="entry name" value="TPR-like_helical_dom_sf"/>
</dbReference>
<evidence type="ECO:0000313" key="4">
    <source>
        <dbReference type="Proteomes" id="UP001360560"/>
    </source>
</evidence>
<evidence type="ECO:0000313" key="3">
    <source>
        <dbReference type="EMBL" id="GMM36660.1"/>
    </source>
</evidence>
<evidence type="ECO:0000256" key="2">
    <source>
        <dbReference type="SAM" id="MobiDB-lite"/>
    </source>
</evidence>
<feature type="compositionally biased region" description="Acidic residues" evidence="2">
    <location>
        <begin position="79"/>
        <end position="94"/>
    </location>
</feature>
<feature type="region of interest" description="Disordered" evidence="2">
    <location>
        <begin position="24"/>
        <end position="148"/>
    </location>
</feature>
<protein>
    <submittedName>
        <fullName evidence="3">Transcription factor TFIIIC subunit</fullName>
    </submittedName>
</protein>
<organism evidence="3 4">
    <name type="scientific">Saccharomycopsis crataegensis</name>
    <dbReference type="NCBI Taxonomy" id="43959"/>
    <lineage>
        <taxon>Eukaryota</taxon>
        <taxon>Fungi</taxon>
        <taxon>Dikarya</taxon>
        <taxon>Ascomycota</taxon>
        <taxon>Saccharomycotina</taxon>
        <taxon>Saccharomycetes</taxon>
        <taxon>Saccharomycopsidaceae</taxon>
        <taxon>Saccharomycopsis</taxon>
    </lineage>
</organism>
<dbReference type="PROSITE" id="PS50005">
    <property type="entry name" value="TPR"/>
    <property type="match status" value="2"/>
</dbReference>
<dbReference type="PANTHER" id="PTHR23082">
    <property type="entry name" value="TRANSCRIPTION INITIATION FACTOR IIIC TFIIIC , POLYPEPTIDE 3-RELATED"/>
    <property type="match status" value="1"/>
</dbReference>
<dbReference type="GeneID" id="90074635"/>
<dbReference type="SUPFAM" id="SSF48452">
    <property type="entry name" value="TPR-like"/>
    <property type="match status" value="2"/>
</dbReference>
<feature type="compositionally biased region" description="Acidic residues" evidence="2">
    <location>
        <begin position="117"/>
        <end position="147"/>
    </location>
</feature>
<dbReference type="Proteomes" id="UP001360560">
    <property type="component" value="Unassembled WGS sequence"/>
</dbReference>
<evidence type="ECO:0000256" key="1">
    <source>
        <dbReference type="PROSITE-ProRule" id="PRU00339"/>
    </source>
</evidence>
<proteinExistence type="predicted"/>
<feature type="compositionally biased region" description="Acidic residues" evidence="2">
    <location>
        <begin position="26"/>
        <end position="44"/>
    </location>
</feature>
<gene>
    <name evidence="3" type="ORF">DASC09_039850</name>
</gene>
<dbReference type="GO" id="GO:0006383">
    <property type="term" value="P:transcription by RNA polymerase III"/>
    <property type="evidence" value="ECO:0007669"/>
    <property type="project" value="InterPro"/>
</dbReference>
<keyword evidence="1" id="KW-0802">TPR repeat</keyword>
<feature type="repeat" description="TPR" evidence="1">
    <location>
        <begin position="254"/>
        <end position="287"/>
    </location>
</feature>
<feature type="repeat" description="TPR" evidence="1">
    <location>
        <begin position="520"/>
        <end position="553"/>
    </location>
</feature>
<reference evidence="3 4" key="1">
    <citation type="journal article" date="2023" name="Elife">
        <title>Identification of key yeast species and microbe-microbe interactions impacting larval growth of Drosophila in the wild.</title>
        <authorList>
            <person name="Mure A."/>
            <person name="Sugiura Y."/>
            <person name="Maeda R."/>
            <person name="Honda K."/>
            <person name="Sakurai N."/>
            <person name="Takahashi Y."/>
            <person name="Watada M."/>
            <person name="Katoh T."/>
            <person name="Gotoh A."/>
            <person name="Gotoh Y."/>
            <person name="Taniguchi I."/>
            <person name="Nakamura K."/>
            <person name="Hayashi T."/>
            <person name="Katayama T."/>
            <person name="Uemura T."/>
            <person name="Hattori Y."/>
        </authorList>
    </citation>
    <scope>NUCLEOTIDE SEQUENCE [LARGE SCALE GENOMIC DNA]</scope>
    <source>
        <strain evidence="3 4">SC-9</strain>
    </source>
</reference>
<name>A0AAV5QQ55_9ASCO</name>
<dbReference type="Gene3D" id="1.25.40.10">
    <property type="entry name" value="Tetratricopeptide repeat domain"/>
    <property type="match status" value="2"/>
</dbReference>
<accession>A0AAV5QQ55</accession>